<dbReference type="AlphaFoldDB" id="A0A9X7L2E4"/>
<reference evidence="2 3" key="1">
    <citation type="submission" date="2018-05" db="EMBL/GenBank/DDBJ databases">
        <title>Evaluation of testing and processing parameters for the GenePOC Carba assay.</title>
        <authorList>
            <person name="Walsh T.R."/>
        </authorList>
    </citation>
    <scope>NUCLEOTIDE SEQUENCE [LARGE SCALE GENOMIC DNA]</scope>
    <source>
        <strain evidence="2 3">PECIMP</strain>
    </source>
</reference>
<feature type="transmembrane region" description="Helical" evidence="1">
    <location>
        <begin position="17"/>
        <end position="39"/>
    </location>
</feature>
<feature type="non-terminal residue" evidence="2">
    <location>
        <position position="201"/>
    </location>
</feature>
<gene>
    <name evidence="2" type="ORF">DL189_16185</name>
</gene>
<evidence type="ECO:0000256" key="1">
    <source>
        <dbReference type="SAM" id="Phobius"/>
    </source>
</evidence>
<proteinExistence type="predicted"/>
<keyword evidence="1" id="KW-0472">Membrane</keyword>
<name>A0A9X7L2E4_9ENTR</name>
<accession>A0A9X7L2E4</accession>
<dbReference type="Proteomes" id="UP000246375">
    <property type="component" value="Unassembled WGS sequence"/>
</dbReference>
<sequence>MGIHVISMCAILAIIPLYWLPVLPDLHIVWLLIAAGIALSVQQRKWLRFSGLALLFMCWGILAAQESVWPMNHLTKAPQQAEVVITATDGATMHQGRIISLNGERVWAAMGVSLYGNYLPQNVCVGQRWAMTLRLRAVHGELNDGGYDSQKNAFARHQTLSGRFTHAEIVDARCSLRSQYLTSLQNTLSAYQWGPVILGLG</sequence>
<protein>
    <submittedName>
        <fullName evidence="2">ComEC family protein</fullName>
    </submittedName>
</protein>
<keyword evidence="1" id="KW-1133">Transmembrane helix</keyword>
<organism evidence="2 3">
    <name type="scientific">Enterobacter hormaechei</name>
    <dbReference type="NCBI Taxonomy" id="158836"/>
    <lineage>
        <taxon>Bacteria</taxon>
        <taxon>Pseudomonadati</taxon>
        <taxon>Pseudomonadota</taxon>
        <taxon>Gammaproteobacteria</taxon>
        <taxon>Enterobacterales</taxon>
        <taxon>Enterobacteriaceae</taxon>
        <taxon>Enterobacter</taxon>
        <taxon>Enterobacter cloacae complex</taxon>
    </lineage>
</organism>
<comment type="caution">
    <text evidence="2">The sequence shown here is derived from an EMBL/GenBank/DDBJ whole genome shotgun (WGS) entry which is preliminary data.</text>
</comment>
<feature type="transmembrane region" description="Helical" evidence="1">
    <location>
        <begin position="46"/>
        <end position="64"/>
    </location>
</feature>
<evidence type="ECO:0000313" key="3">
    <source>
        <dbReference type="Proteomes" id="UP000246375"/>
    </source>
</evidence>
<keyword evidence="1" id="KW-0812">Transmembrane</keyword>
<evidence type="ECO:0000313" key="2">
    <source>
        <dbReference type="EMBL" id="PXB39189.1"/>
    </source>
</evidence>
<dbReference type="EMBL" id="QHMI01000013">
    <property type="protein sequence ID" value="PXB39189.1"/>
    <property type="molecule type" value="Genomic_DNA"/>
</dbReference>